<dbReference type="Pfam" id="PF00394">
    <property type="entry name" value="Cu-oxidase"/>
    <property type="match status" value="1"/>
</dbReference>
<keyword evidence="4" id="KW-0186">Copper</keyword>
<accession>A0A9P7S1X5</accession>
<evidence type="ECO:0000256" key="7">
    <source>
        <dbReference type="SAM" id="SignalP"/>
    </source>
</evidence>
<evidence type="ECO:0000313" key="12">
    <source>
        <dbReference type="Proteomes" id="UP001049176"/>
    </source>
</evidence>
<dbReference type="Proteomes" id="UP001049176">
    <property type="component" value="Chromosome 4"/>
</dbReference>
<keyword evidence="3" id="KW-0560">Oxidoreductase</keyword>
<feature type="domain" description="Plastocyanin-like" evidence="8">
    <location>
        <begin position="164"/>
        <end position="314"/>
    </location>
</feature>
<dbReference type="PROSITE" id="PS00080">
    <property type="entry name" value="MULTICOPPER_OXIDASE2"/>
    <property type="match status" value="1"/>
</dbReference>
<gene>
    <name evidence="11" type="ORF">E1B28_006917</name>
</gene>
<dbReference type="FunFam" id="2.60.40.420:FF:000045">
    <property type="entry name" value="Laccase 2"/>
    <property type="match status" value="1"/>
</dbReference>
<evidence type="ECO:0008006" key="13">
    <source>
        <dbReference type="Google" id="ProtNLM"/>
    </source>
</evidence>
<evidence type="ECO:0000259" key="10">
    <source>
        <dbReference type="Pfam" id="PF07732"/>
    </source>
</evidence>
<dbReference type="Pfam" id="PF07731">
    <property type="entry name" value="Cu-oxidase_2"/>
    <property type="match status" value="1"/>
</dbReference>
<dbReference type="InterPro" id="IPR033138">
    <property type="entry name" value="Cu_oxidase_CS"/>
</dbReference>
<evidence type="ECO:0000259" key="9">
    <source>
        <dbReference type="Pfam" id="PF07731"/>
    </source>
</evidence>
<dbReference type="GO" id="GO:0005507">
    <property type="term" value="F:copper ion binding"/>
    <property type="evidence" value="ECO:0007669"/>
    <property type="project" value="InterPro"/>
</dbReference>
<sequence length="526" mass="57472">MKNFLYLLSAVLPAAFVSGNTVSTTINVVNRNLAPDGFTRSTVVANGQFPAAPIIANKGDRLVITVNNRLTDPTMRRVTSLNLDGVFVQAPENFDEGQAFVAQCPIAPGHSFTQDVQLDPNQAGTFWYHSQLSVQYVDGFRGPLIIYDPEDPQKHLYDVDDLNTIIQLADWWHNSSVDSLAFFAAHDMIPVADTGLINGVGRFNGGPAIPFAVVNVVQHRRYRLRIINESARAAYNFSIDSHNFTIIETDGVNTNPISGNQIPILAGQRYSVVVNANQPVGNYWINAPFSGGNAASNPNQNLTFSRAILRYSGAPNRDPTTPRTEGPTGSALHQVVEAQISPLVHNPPPPADIQLVFSVAFTPLQNGTGWRINNISYQPDRQNPTLLKVIQNGAEAQFNVSEHTIVLPQHKTVEVVFPSNDDDELHPFHMHGMNLWVVKPDSGTVNNTVNPIIRDTTGSGAAGTVVRFRTDKVGAWIYHCHIMWHMAAGLGSVMLVDPAVTQATVRPGVQWDGLCPAYNALPADEQ</sequence>
<keyword evidence="7" id="KW-0732">Signal</keyword>
<dbReference type="SUPFAM" id="SSF49503">
    <property type="entry name" value="Cupredoxins"/>
    <property type="match status" value="3"/>
</dbReference>
<dbReference type="InterPro" id="IPR002355">
    <property type="entry name" value="Cu_oxidase_Cu_BS"/>
</dbReference>
<feature type="domain" description="Plastocyanin-like" evidence="9">
    <location>
        <begin position="382"/>
        <end position="498"/>
    </location>
</feature>
<dbReference type="Gene3D" id="2.60.40.420">
    <property type="entry name" value="Cupredoxins - blue copper proteins"/>
    <property type="match status" value="3"/>
</dbReference>
<keyword evidence="2" id="KW-0479">Metal-binding</keyword>
<evidence type="ECO:0000256" key="2">
    <source>
        <dbReference type="ARBA" id="ARBA00022723"/>
    </source>
</evidence>
<dbReference type="RefSeq" id="XP_043009701.1">
    <property type="nucleotide sequence ID" value="XM_043151621.1"/>
</dbReference>
<keyword evidence="12" id="KW-1185">Reference proteome</keyword>
<evidence type="ECO:0000256" key="4">
    <source>
        <dbReference type="ARBA" id="ARBA00023008"/>
    </source>
</evidence>
<dbReference type="OrthoDB" id="2121828at2759"/>
<evidence type="ECO:0000256" key="5">
    <source>
        <dbReference type="ARBA" id="ARBA00023157"/>
    </source>
</evidence>
<reference evidence="11" key="1">
    <citation type="journal article" date="2021" name="Genome Biol. Evol.">
        <title>The assembled and annotated genome of the fairy-ring fungus Marasmius oreades.</title>
        <authorList>
            <person name="Hiltunen M."/>
            <person name="Ament-Velasquez S.L."/>
            <person name="Johannesson H."/>
        </authorList>
    </citation>
    <scope>NUCLEOTIDE SEQUENCE</scope>
    <source>
        <strain evidence="11">03SP1</strain>
    </source>
</reference>
<dbReference type="InterPro" id="IPR001117">
    <property type="entry name" value="Cu-oxidase_2nd"/>
</dbReference>
<keyword evidence="6" id="KW-0325">Glycoprotein</keyword>
<dbReference type="InterPro" id="IPR045087">
    <property type="entry name" value="Cu-oxidase_fam"/>
</dbReference>
<feature type="signal peptide" evidence="7">
    <location>
        <begin position="1"/>
        <end position="19"/>
    </location>
</feature>
<keyword evidence="5" id="KW-1015">Disulfide bond</keyword>
<dbReference type="InterPro" id="IPR011706">
    <property type="entry name" value="Cu-oxidase_C"/>
</dbReference>
<dbReference type="InterPro" id="IPR008972">
    <property type="entry name" value="Cupredoxin"/>
</dbReference>
<comment type="similarity">
    <text evidence="1">Belongs to the multicopper oxidase family.</text>
</comment>
<dbReference type="PANTHER" id="PTHR11709:SF511">
    <property type="entry name" value="LACCASE"/>
    <property type="match status" value="1"/>
</dbReference>
<comment type="caution">
    <text evidence="11">The sequence shown here is derived from an EMBL/GenBank/DDBJ whole genome shotgun (WGS) entry which is preliminary data.</text>
</comment>
<evidence type="ECO:0000256" key="6">
    <source>
        <dbReference type="ARBA" id="ARBA00023180"/>
    </source>
</evidence>
<dbReference type="KEGG" id="more:E1B28_006917"/>
<proteinExistence type="inferred from homology"/>
<organism evidence="11 12">
    <name type="scientific">Marasmius oreades</name>
    <name type="common">fairy-ring Marasmius</name>
    <dbReference type="NCBI Taxonomy" id="181124"/>
    <lineage>
        <taxon>Eukaryota</taxon>
        <taxon>Fungi</taxon>
        <taxon>Dikarya</taxon>
        <taxon>Basidiomycota</taxon>
        <taxon>Agaricomycotina</taxon>
        <taxon>Agaricomycetes</taxon>
        <taxon>Agaricomycetidae</taxon>
        <taxon>Agaricales</taxon>
        <taxon>Marasmiineae</taxon>
        <taxon>Marasmiaceae</taxon>
        <taxon>Marasmius</taxon>
    </lineage>
</organism>
<dbReference type="Pfam" id="PF07732">
    <property type="entry name" value="Cu-oxidase_3"/>
    <property type="match status" value="1"/>
</dbReference>
<evidence type="ECO:0000256" key="3">
    <source>
        <dbReference type="ARBA" id="ARBA00023002"/>
    </source>
</evidence>
<dbReference type="GO" id="GO:0016491">
    <property type="term" value="F:oxidoreductase activity"/>
    <property type="evidence" value="ECO:0007669"/>
    <property type="project" value="UniProtKB-KW"/>
</dbReference>
<dbReference type="AlphaFoldDB" id="A0A9P7S1X5"/>
<dbReference type="PROSITE" id="PS00079">
    <property type="entry name" value="MULTICOPPER_OXIDASE1"/>
    <property type="match status" value="1"/>
</dbReference>
<evidence type="ECO:0000256" key="1">
    <source>
        <dbReference type="ARBA" id="ARBA00010609"/>
    </source>
</evidence>
<dbReference type="PANTHER" id="PTHR11709">
    <property type="entry name" value="MULTI-COPPER OXIDASE"/>
    <property type="match status" value="1"/>
</dbReference>
<protein>
    <recommendedName>
        <fullName evidence="13">Laccase</fullName>
    </recommendedName>
</protein>
<dbReference type="EMBL" id="CM032184">
    <property type="protein sequence ID" value="KAG7093231.1"/>
    <property type="molecule type" value="Genomic_DNA"/>
</dbReference>
<dbReference type="GeneID" id="66075993"/>
<feature type="chain" id="PRO_5040109875" description="Laccase" evidence="7">
    <location>
        <begin position="20"/>
        <end position="526"/>
    </location>
</feature>
<dbReference type="InterPro" id="IPR011707">
    <property type="entry name" value="Cu-oxidase-like_N"/>
</dbReference>
<feature type="domain" description="Plastocyanin-like" evidence="10">
    <location>
        <begin position="30"/>
        <end position="150"/>
    </location>
</feature>
<name>A0A9P7S1X5_9AGAR</name>
<evidence type="ECO:0000313" key="11">
    <source>
        <dbReference type="EMBL" id="KAG7093231.1"/>
    </source>
</evidence>
<evidence type="ECO:0000259" key="8">
    <source>
        <dbReference type="Pfam" id="PF00394"/>
    </source>
</evidence>